<proteinExistence type="predicted"/>
<keyword evidence="1" id="KW-1133">Transmembrane helix</keyword>
<dbReference type="Pfam" id="PF01066">
    <property type="entry name" value="CDP-OH_P_transf"/>
    <property type="match status" value="1"/>
</dbReference>
<dbReference type="GO" id="GO:0016780">
    <property type="term" value="F:phosphotransferase activity, for other substituted phosphate groups"/>
    <property type="evidence" value="ECO:0007669"/>
    <property type="project" value="InterPro"/>
</dbReference>
<gene>
    <name evidence="2" type="ORF">E3U55_11620</name>
</gene>
<dbReference type="Proteomes" id="UP000297975">
    <property type="component" value="Unassembled WGS sequence"/>
</dbReference>
<dbReference type="AlphaFoldDB" id="A0A4Y8IFI0"/>
<dbReference type="RefSeq" id="WP_134340650.1">
    <property type="nucleotide sequence ID" value="NZ_SOPW01000012.1"/>
</dbReference>
<protein>
    <submittedName>
        <fullName evidence="2">CDP-alcohol phosphatidyltransferase family protein</fullName>
    </submittedName>
</protein>
<sequence length="266" mass="30318">MKISEVKKSLKKDPPYSYYSALQRRMGLIVTWVLLNAFPSVSANTITVLMLPLSLMASGVLYYAILNANLTLLILVFFLSVFIYVLDGVDGNIARFKRTTSIQGVYLDRLVHNITGPIFFLVVGFATYEISDDIFYLPLFIGIAIFSELSPLDVSQKDVEALFIRQAVHKQTLNYEFSIHKKSDKACGAKLINHKGRLNKFIKSILTIDGFYISLIIDVWVFQNQFYFTALLGVIYILGKIYVRSNTTKWEKELIEVLEKLNVKES</sequence>
<evidence type="ECO:0000313" key="2">
    <source>
        <dbReference type="EMBL" id="TFB18913.1"/>
    </source>
</evidence>
<keyword evidence="3" id="KW-1185">Reference proteome</keyword>
<organism evidence="2 3">
    <name type="scientific">Filobacillus milosensis</name>
    <dbReference type="NCBI Taxonomy" id="94137"/>
    <lineage>
        <taxon>Bacteria</taxon>
        <taxon>Bacillati</taxon>
        <taxon>Bacillota</taxon>
        <taxon>Bacilli</taxon>
        <taxon>Bacillales</taxon>
        <taxon>Bacillaceae</taxon>
        <taxon>Filobacillus</taxon>
    </lineage>
</organism>
<reference evidence="2 3" key="1">
    <citation type="submission" date="2019-03" db="EMBL/GenBank/DDBJ databases">
        <authorList>
            <person name="He R.-H."/>
        </authorList>
    </citation>
    <scope>NUCLEOTIDE SEQUENCE [LARGE SCALE GENOMIC DNA]</scope>
    <source>
        <strain evidence="3">SH 714</strain>
    </source>
</reference>
<name>A0A4Y8IFI0_9BACI</name>
<feature type="transmembrane region" description="Helical" evidence="1">
    <location>
        <begin position="201"/>
        <end position="220"/>
    </location>
</feature>
<evidence type="ECO:0000256" key="1">
    <source>
        <dbReference type="SAM" id="Phobius"/>
    </source>
</evidence>
<dbReference type="EMBL" id="SOPW01000012">
    <property type="protein sequence ID" value="TFB18913.1"/>
    <property type="molecule type" value="Genomic_DNA"/>
</dbReference>
<keyword evidence="2" id="KW-0808">Transferase</keyword>
<evidence type="ECO:0000313" key="3">
    <source>
        <dbReference type="Proteomes" id="UP000297975"/>
    </source>
</evidence>
<dbReference type="InterPro" id="IPR043130">
    <property type="entry name" value="CDP-OH_PTrfase_TM_dom"/>
</dbReference>
<dbReference type="GO" id="GO:0016020">
    <property type="term" value="C:membrane"/>
    <property type="evidence" value="ECO:0007669"/>
    <property type="project" value="InterPro"/>
</dbReference>
<dbReference type="Gene3D" id="1.20.120.1760">
    <property type="match status" value="1"/>
</dbReference>
<keyword evidence="1" id="KW-0472">Membrane</keyword>
<accession>A0A4Y8IFI0</accession>
<feature type="transmembrane region" description="Helical" evidence="1">
    <location>
        <begin position="59"/>
        <end position="86"/>
    </location>
</feature>
<dbReference type="InterPro" id="IPR000462">
    <property type="entry name" value="CDP-OH_P_trans"/>
</dbReference>
<dbReference type="OrthoDB" id="269185at2"/>
<dbReference type="GO" id="GO:0008654">
    <property type="term" value="P:phospholipid biosynthetic process"/>
    <property type="evidence" value="ECO:0007669"/>
    <property type="project" value="InterPro"/>
</dbReference>
<feature type="transmembrane region" description="Helical" evidence="1">
    <location>
        <begin position="226"/>
        <end position="243"/>
    </location>
</feature>
<comment type="caution">
    <text evidence="2">The sequence shown here is derived from an EMBL/GenBank/DDBJ whole genome shotgun (WGS) entry which is preliminary data.</text>
</comment>
<keyword evidence="1" id="KW-0812">Transmembrane</keyword>